<proteinExistence type="predicted"/>
<reference evidence="2 3" key="1">
    <citation type="submission" date="2020-07" db="EMBL/GenBank/DDBJ databases">
        <title>Sequencing the genomes of 1000 actinobacteria strains.</title>
        <authorList>
            <person name="Klenk H.-P."/>
        </authorList>
    </citation>
    <scope>NUCLEOTIDE SEQUENCE [LARGE SCALE GENOMIC DNA]</scope>
    <source>
        <strain evidence="2 3">DSM 22083</strain>
    </source>
</reference>
<evidence type="ECO:0000313" key="2">
    <source>
        <dbReference type="EMBL" id="NYE70234.1"/>
    </source>
</evidence>
<evidence type="ECO:0000259" key="1">
    <source>
        <dbReference type="PROSITE" id="PS50879"/>
    </source>
</evidence>
<protein>
    <submittedName>
        <fullName evidence="2">Putative phosphoglycerate mutase</fullName>
        <ecNumber evidence="2">5.4.2.12</ecNumber>
    </submittedName>
</protein>
<dbReference type="CDD" id="cd09279">
    <property type="entry name" value="RNase_HI_like"/>
    <property type="match status" value="1"/>
</dbReference>
<keyword evidence="3" id="KW-1185">Reference proteome</keyword>
<comment type="caution">
    <text evidence="2">The sequence shown here is derived from an EMBL/GenBank/DDBJ whole genome shotgun (WGS) entry which is preliminary data.</text>
</comment>
<name>A0A7Y9I5T4_9ACTN</name>
<dbReference type="InterPro" id="IPR002156">
    <property type="entry name" value="RNaseH_domain"/>
</dbReference>
<dbReference type="Gene3D" id="3.30.420.10">
    <property type="entry name" value="Ribonuclease H-like superfamily/Ribonuclease H"/>
    <property type="match status" value="1"/>
</dbReference>
<dbReference type="AlphaFoldDB" id="A0A7Y9I5T4"/>
<dbReference type="InterPro" id="IPR012337">
    <property type="entry name" value="RNaseH-like_sf"/>
</dbReference>
<dbReference type="GO" id="GO:0004523">
    <property type="term" value="F:RNA-DNA hybrid ribonuclease activity"/>
    <property type="evidence" value="ECO:0007669"/>
    <property type="project" value="InterPro"/>
</dbReference>
<keyword evidence="2" id="KW-0413">Isomerase</keyword>
<dbReference type="GO" id="GO:0003676">
    <property type="term" value="F:nucleic acid binding"/>
    <property type="evidence" value="ECO:0007669"/>
    <property type="project" value="InterPro"/>
</dbReference>
<accession>A0A7Y9I5T4</accession>
<dbReference type="SUPFAM" id="SSF53098">
    <property type="entry name" value="Ribonuclease H-like"/>
    <property type="match status" value="1"/>
</dbReference>
<sequence>MSLFDPEPPAGRPRRRLIAEADGGARGNPGPAAYGALVCDAETGELLAEEGLPIGVATNNVAEYRGLIAALELARAVDPTAEVEVRMDSKLVIEQMAGRWKIKHPDLKPLALRAAALRPPAVTWAWVPRERNKRADALVNAALDGKPVTRSIA</sequence>
<dbReference type="PANTHER" id="PTHR46387">
    <property type="entry name" value="POLYNUCLEOTIDYL TRANSFERASE, RIBONUCLEASE H-LIKE SUPERFAMILY PROTEIN"/>
    <property type="match status" value="1"/>
</dbReference>
<organism evidence="2 3">
    <name type="scientific">Microlunatus parietis</name>
    <dbReference type="NCBI Taxonomy" id="682979"/>
    <lineage>
        <taxon>Bacteria</taxon>
        <taxon>Bacillati</taxon>
        <taxon>Actinomycetota</taxon>
        <taxon>Actinomycetes</taxon>
        <taxon>Propionibacteriales</taxon>
        <taxon>Propionibacteriaceae</taxon>
        <taxon>Microlunatus</taxon>
    </lineage>
</organism>
<dbReference type="EC" id="5.4.2.12" evidence="2"/>
<dbReference type="EMBL" id="JACCBU010000001">
    <property type="protein sequence ID" value="NYE70234.1"/>
    <property type="molecule type" value="Genomic_DNA"/>
</dbReference>
<dbReference type="PANTHER" id="PTHR46387:SF2">
    <property type="entry name" value="RIBONUCLEASE HI"/>
    <property type="match status" value="1"/>
</dbReference>
<gene>
    <name evidence="2" type="ORF">BKA15_001563</name>
</gene>
<feature type="domain" description="RNase H type-1" evidence="1">
    <location>
        <begin position="13"/>
        <end position="144"/>
    </location>
</feature>
<dbReference type="PROSITE" id="PS50879">
    <property type="entry name" value="RNASE_H_1"/>
    <property type="match status" value="1"/>
</dbReference>
<dbReference type="Proteomes" id="UP000569914">
    <property type="component" value="Unassembled WGS sequence"/>
</dbReference>
<evidence type="ECO:0000313" key="3">
    <source>
        <dbReference type="Proteomes" id="UP000569914"/>
    </source>
</evidence>
<dbReference type="Pfam" id="PF13456">
    <property type="entry name" value="RVT_3"/>
    <property type="match status" value="1"/>
</dbReference>
<dbReference type="RefSeq" id="WP_312878857.1">
    <property type="nucleotide sequence ID" value="NZ_JACCBU010000001.1"/>
</dbReference>
<dbReference type="InterPro" id="IPR036397">
    <property type="entry name" value="RNaseH_sf"/>
</dbReference>
<dbReference type="GO" id="GO:0004619">
    <property type="term" value="F:phosphoglycerate mutase activity"/>
    <property type="evidence" value="ECO:0007669"/>
    <property type="project" value="UniProtKB-EC"/>
</dbReference>